<evidence type="ECO:0000256" key="2">
    <source>
        <dbReference type="ARBA" id="ARBA00022553"/>
    </source>
</evidence>
<dbReference type="AlphaFoldDB" id="A0A482WAH3"/>
<dbReference type="SUPFAM" id="SSF50129">
    <property type="entry name" value="GroES-like"/>
    <property type="match status" value="1"/>
</dbReference>
<dbReference type="SMART" id="SM00829">
    <property type="entry name" value="PKS_ER"/>
    <property type="match status" value="1"/>
</dbReference>
<dbReference type="SUPFAM" id="SSF51735">
    <property type="entry name" value="NAD(P)-binding Rossmann-fold domains"/>
    <property type="match status" value="2"/>
</dbReference>
<dbReference type="InterPro" id="IPR011032">
    <property type="entry name" value="GroES-like_sf"/>
</dbReference>
<name>A0A482WAH3_ASBVE</name>
<evidence type="ECO:0000259" key="4">
    <source>
        <dbReference type="SMART" id="SM00822"/>
    </source>
</evidence>
<dbReference type="OrthoDB" id="329835at2759"/>
<keyword evidence="1" id="KW-0596">Phosphopantetheine</keyword>
<dbReference type="STRING" id="1661398.A0A482WAH3"/>
<organism evidence="6 7">
    <name type="scientific">Asbolus verrucosus</name>
    <name type="common">Desert ironclad beetle</name>
    <dbReference type="NCBI Taxonomy" id="1661398"/>
    <lineage>
        <taxon>Eukaryota</taxon>
        <taxon>Metazoa</taxon>
        <taxon>Ecdysozoa</taxon>
        <taxon>Arthropoda</taxon>
        <taxon>Hexapoda</taxon>
        <taxon>Insecta</taxon>
        <taxon>Pterygota</taxon>
        <taxon>Neoptera</taxon>
        <taxon>Endopterygota</taxon>
        <taxon>Coleoptera</taxon>
        <taxon>Polyphaga</taxon>
        <taxon>Cucujiformia</taxon>
        <taxon>Tenebrionidae</taxon>
        <taxon>Pimeliinae</taxon>
        <taxon>Asbolus</taxon>
    </lineage>
</organism>
<dbReference type="InterPro" id="IPR050091">
    <property type="entry name" value="PKS_NRPS_Biosynth_Enz"/>
</dbReference>
<keyword evidence="3" id="KW-0808">Transferase</keyword>
<gene>
    <name evidence="6" type="ORF">BDFB_007088</name>
</gene>
<dbReference type="InterPro" id="IPR036291">
    <property type="entry name" value="NAD(P)-bd_dom_sf"/>
</dbReference>
<dbReference type="FunFam" id="3.40.50.720:FF:000209">
    <property type="entry name" value="Polyketide synthase Pks12"/>
    <property type="match status" value="1"/>
</dbReference>
<sequence length="554" mass="62083">MDAAPDFDPKNSFYQDQIKQNLVINVYKNNKWGTYRHLLLEELEEVETEHCVVGTTSVGDLSSLRLIKGPLTSETSLRKGSKLIYVKLILAMSDSVVDFEMFQVYNFSLNFKDIMLASGRINADLFTPNRIGQQFPLGFEVSGRDSSGRRVIAVTNNAPLASLVVAEEDLILNVPESWSLEDASTIPLVYFTVIYALLWDNLLKPGTSILIHSATGGVGIAALNVCLYHGCDIFVTVGTEEKRNYLKEHFPQIPDSHIGNSRDTSFEEMIKIQTNGRGVDIVLNSLIDDKLKASIRCMARGGRFIEIGKFDLSIDTSLNLLLMEREISYHGVMMDQVFQNAIPIIIRLFKKIDDGIKLGYVKPLPRTVFKIDEVEAAFRYMTTGKHIGKIVVKTREEEQQKVITPSKMLYSGIPRFHCHPEKSYIIVGGLGGVGMELADWLMLRGVKKLILVSSSGIRSGYQTQRISIWKSYGVNVHISKKDVTTKKGCYDLIKESNELGPIDAVFNLAAVLKDALFEDQTKENYRISLAPKASATLHLDEVTRELCPNLRFSL</sequence>
<dbReference type="Pfam" id="PF13602">
    <property type="entry name" value="ADH_zinc_N_2"/>
    <property type="match status" value="1"/>
</dbReference>
<dbReference type="Gene3D" id="3.90.180.10">
    <property type="entry name" value="Medium-chain alcohol dehydrogenases, catalytic domain"/>
    <property type="match status" value="1"/>
</dbReference>
<dbReference type="InterPro" id="IPR057326">
    <property type="entry name" value="KR_dom"/>
</dbReference>
<protein>
    <submittedName>
        <fullName evidence="6">Adh short, ADH zinc N and/or KR domain containing protein</fullName>
    </submittedName>
</protein>
<evidence type="ECO:0000256" key="1">
    <source>
        <dbReference type="ARBA" id="ARBA00022450"/>
    </source>
</evidence>
<dbReference type="InterPro" id="IPR013968">
    <property type="entry name" value="PKS_KR"/>
</dbReference>
<dbReference type="PANTHER" id="PTHR43775">
    <property type="entry name" value="FATTY ACID SYNTHASE"/>
    <property type="match status" value="1"/>
</dbReference>
<evidence type="ECO:0000313" key="6">
    <source>
        <dbReference type="EMBL" id="RZC42202.1"/>
    </source>
</evidence>
<dbReference type="Proteomes" id="UP000292052">
    <property type="component" value="Unassembled WGS sequence"/>
</dbReference>
<dbReference type="Pfam" id="PF08659">
    <property type="entry name" value="KR"/>
    <property type="match status" value="1"/>
</dbReference>
<comment type="caution">
    <text evidence="6">The sequence shown here is derived from an EMBL/GenBank/DDBJ whole genome shotgun (WGS) entry which is preliminary data.</text>
</comment>
<dbReference type="EMBL" id="QDEB01009994">
    <property type="protein sequence ID" value="RZC42202.1"/>
    <property type="molecule type" value="Genomic_DNA"/>
</dbReference>
<dbReference type="InterPro" id="IPR020843">
    <property type="entry name" value="ER"/>
</dbReference>
<dbReference type="GO" id="GO:0016491">
    <property type="term" value="F:oxidoreductase activity"/>
    <property type="evidence" value="ECO:0007669"/>
    <property type="project" value="InterPro"/>
</dbReference>
<dbReference type="InterPro" id="IPR049391">
    <property type="entry name" value="FAS_pseudo-KR"/>
</dbReference>
<dbReference type="CDD" id="cd05195">
    <property type="entry name" value="enoyl_red"/>
    <property type="match status" value="1"/>
</dbReference>
<feature type="domain" description="Enoyl reductase (ER)" evidence="5">
    <location>
        <begin position="80"/>
        <end position="392"/>
    </location>
</feature>
<dbReference type="SMART" id="SM00822">
    <property type="entry name" value="PKS_KR"/>
    <property type="match status" value="1"/>
</dbReference>
<dbReference type="PANTHER" id="PTHR43775:SF23">
    <property type="entry name" value="FATTY ACID SYNTHASE 3"/>
    <property type="match status" value="1"/>
</dbReference>
<evidence type="ECO:0000313" key="7">
    <source>
        <dbReference type="Proteomes" id="UP000292052"/>
    </source>
</evidence>
<keyword evidence="2" id="KW-0597">Phosphoprotein</keyword>
<proteinExistence type="predicted"/>
<reference evidence="6 7" key="1">
    <citation type="submission" date="2017-03" db="EMBL/GenBank/DDBJ databases">
        <title>Genome of the blue death feigning beetle - Asbolus verrucosus.</title>
        <authorList>
            <person name="Rider S.D."/>
        </authorList>
    </citation>
    <scope>NUCLEOTIDE SEQUENCE [LARGE SCALE GENOMIC DNA]</scope>
    <source>
        <strain evidence="6">Butters</strain>
        <tissue evidence="6">Head and leg muscle</tissue>
    </source>
</reference>
<dbReference type="GO" id="GO:0004312">
    <property type="term" value="F:fatty acid synthase activity"/>
    <property type="evidence" value="ECO:0007669"/>
    <property type="project" value="TreeGrafter"/>
</dbReference>
<dbReference type="GO" id="GO:0006633">
    <property type="term" value="P:fatty acid biosynthetic process"/>
    <property type="evidence" value="ECO:0007669"/>
    <property type="project" value="TreeGrafter"/>
</dbReference>
<accession>A0A482WAH3</accession>
<keyword evidence="7" id="KW-1185">Reference proteome</keyword>
<evidence type="ECO:0000259" key="5">
    <source>
        <dbReference type="SMART" id="SM00829"/>
    </source>
</evidence>
<dbReference type="Pfam" id="PF21149">
    <property type="entry name" value="FAS_pseudo-KR"/>
    <property type="match status" value="1"/>
</dbReference>
<dbReference type="Gene3D" id="3.40.50.720">
    <property type="entry name" value="NAD(P)-binding Rossmann-like Domain"/>
    <property type="match status" value="1"/>
</dbReference>
<evidence type="ECO:0000256" key="3">
    <source>
        <dbReference type="ARBA" id="ARBA00022679"/>
    </source>
</evidence>
<feature type="domain" description="Ketoreductase" evidence="4">
    <location>
        <begin position="422"/>
        <end position="554"/>
    </location>
</feature>